<dbReference type="CDD" id="cd06267">
    <property type="entry name" value="PBP1_LacI_sugar_binding-like"/>
    <property type="match status" value="1"/>
</dbReference>
<dbReference type="InterPro" id="IPR046335">
    <property type="entry name" value="LacI/GalR-like_sensor"/>
</dbReference>
<organism evidence="5 6">
    <name type="scientific">Tessaracoccus flavescens</name>
    <dbReference type="NCBI Taxonomy" id="399497"/>
    <lineage>
        <taxon>Bacteria</taxon>
        <taxon>Bacillati</taxon>
        <taxon>Actinomycetota</taxon>
        <taxon>Actinomycetes</taxon>
        <taxon>Propionibacteriales</taxon>
        <taxon>Propionibacteriaceae</taxon>
        <taxon>Tessaracoccus</taxon>
    </lineage>
</organism>
<comment type="caution">
    <text evidence="5">The sequence shown here is derived from an EMBL/GenBank/DDBJ whole genome shotgun (WGS) entry which is preliminary data.</text>
</comment>
<keyword evidence="2" id="KW-0238">DNA-binding</keyword>
<sequence length="311" mass="33347">MSSSGAPTIIDVARAAGVSKSLVSLAIRDDPGVSAATRQRILEVADRIGYRSNRWARALVRGRTNLIGVLLNELDNPHNTELVEALEDAAGEQGLSVVLSHGRRSPDQLAARLEEMMCLGLDGFVVVSAHVPVQMVAEAGLQAPTVVVGNPYELPEHVSQVRTDDETGARQAVEHLIERGHRRIGFFQATQSRTSCVRAEAYSALMREHGLSPVVSRHLQGCCADVTAVFASNDRAAARLLGAASDEGRRVPDDLAVVGYDDTDLAVLLRPQLTTVAQPRAEMGRTAMRIVLGGGVERVVLDPELVVRNSS</sequence>
<dbReference type="InterPro" id="IPR000843">
    <property type="entry name" value="HTH_LacI"/>
</dbReference>
<evidence type="ECO:0000256" key="2">
    <source>
        <dbReference type="ARBA" id="ARBA00023125"/>
    </source>
</evidence>
<dbReference type="SMART" id="SM00354">
    <property type="entry name" value="HTH_LACI"/>
    <property type="match status" value="1"/>
</dbReference>
<dbReference type="PANTHER" id="PTHR30146:SF153">
    <property type="entry name" value="LACTOSE OPERON REPRESSOR"/>
    <property type="match status" value="1"/>
</dbReference>
<name>A0A921ENI1_9ACTN</name>
<reference evidence="5" key="2">
    <citation type="submission" date="2021-09" db="EMBL/GenBank/DDBJ databases">
        <authorList>
            <person name="Gilroy R."/>
        </authorList>
    </citation>
    <scope>NUCLEOTIDE SEQUENCE</scope>
    <source>
        <strain evidence="5">ChiGjej3B3-7470</strain>
    </source>
</reference>
<gene>
    <name evidence="5" type="ORF">K8V15_04710</name>
</gene>
<dbReference type="InterPro" id="IPR028082">
    <property type="entry name" value="Peripla_BP_I"/>
</dbReference>
<dbReference type="Pfam" id="PF00356">
    <property type="entry name" value="LacI"/>
    <property type="match status" value="1"/>
</dbReference>
<keyword evidence="3" id="KW-0804">Transcription</keyword>
<dbReference type="SUPFAM" id="SSF47413">
    <property type="entry name" value="lambda repressor-like DNA-binding domains"/>
    <property type="match status" value="1"/>
</dbReference>
<evidence type="ECO:0000256" key="1">
    <source>
        <dbReference type="ARBA" id="ARBA00023015"/>
    </source>
</evidence>
<dbReference type="PANTHER" id="PTHR30146">
    <property type="entry name" value="LACI-RELATED TRANSCRIPTIONAL REPRESSOR"/>
    <property type="match status" value="1"/>
</dbReference>
<evidence type="ECO:0000259" key="4">
    <source>
        <dbReference type="PROSITE" id="PS50932"/>
    </source>
</evidence>
<dbReference type="CDD" id="cd01392">
    <property type="entry name" value="HTH_LacI"/>
    <property type="match status" value="1"/>
</dbReference>
<dbReference type="SUPFAM" id="SSF53822">
    <property type="entry name" value="Periplasmic binding protein-like I"/>
    <property type="match status" value="1"/>
</dbReference>
<reference evidence="5" key="1">
    <citation type="journal article" date="2021" name="PeerJ">
        <title>Extensive microbial diversity within the chicken gut microbiome revealed by metagenomics and culture.</title>
        <authorList>
            <person name="Gilroy R."/>
            <person name="Ravi A."/>
            <person name="Getino M."/>
            <person name="Pursley I."/>
            <person name="Horton D.L."/>
            <person name="Alikhan N.F."/>
            <person name="Baker D."/>
            <person name="Gharbi K."/>
            <person name="Hall N."/>
            <person name="Watson M."/>
            <person name="Adriaenssens E.M."/>
            <person name="Foster-Nyarko E."/>
            <person name="Jarju S."/>
            <person name="Secka A."/>
            <person name="Antonio M."/>
            <person name="Oren A."/>
            <person name="Chaudhuri R.R."/>
            <person name="La Ragione R."/>
            <person name="Hildebrand F."/>
            <person name="Pallen M.J."/>
        </authorList>
    </citation>
    <scope>NUCLEOTIDE SEQUENCE</scope>
    <source>
        <strain evidence="5">ChiGjej3B3-7470</strain>
    </source>
</reference>
<keyword evidence="1" id="KW-0805">Transcription regulation</keyword>
<dbReference type="GO" id="GO:0000976">
    <property type="term" value="F:transcription cis-regulatory region binding"/>
    <property type="evidence" value="ECO:0007669"/>
    <property type="project" value="TreeGrafter"/>
</dbReference>
<dbReference type="InterPro" id="IPR010982">
    <property type="entry name" value="Lambda_DNA-bd_dom_sf"/>
</dbReference>
<evidence type="ECO:0000313" key="6">
    <source>
        <dbReference type="Proteomes" id="UP000712713"/>
    </source>
</evidence>
<dbReference type="Proteomes" id="UP000712713">
    <property type="component" value="Unassembled WGS sequence"/>
</dbReference>
<dbReference type="AlphaFoldDB" id="A0A921ENI1"/>
<evidence type="ECO:0000256" key="3">
    <source>
        <dbReference type="ARBA" id="ARBA00023163"/>
    </source>
</evidence>
<accession>A0A921ENI1</accession>
<dbReference type="Gene3D" id="1.10.260.40">
    <property type="entry name" value="lambda repressor-like DNA-binding domains"/>
    <property type="match status" value="1"/>
</dbReference>
<dbReference type="EMBL" id="DYZF01000117">
    <property type="protein sequence ID" value="HJE51267.1"/>
    <property type="molecule type" value="Genomic_DNA"/>
</dbReference>
<proteinExistence type="predicted"/>
<dbReference type="GO" id="GO:0003700">
    <property type="term" value="F:DNA-binding transcription factor activity"/>
    <property type="evidence" value="ECO:0007669"/>
    <property type="project" value="TreeGrafter"/>
</dbReference>
<dbReference type="Gene3D" id="3.40.50.2300">
    <property type="match status" value="2"/>
</dbReference>
<dbReference type="Pfam" id="PF13377">
    <property type="entry name" value="Peripla_BP_3"/>
    <property type="match status" value="1"/>
</dbReference>
<feature type="domain" description="HTH lacI-type" evidence="4">
    <location>
        <begin position="7"/>
        <end position="61"/>
    </location>
</feature>
<evidence type="ECO:0000313" key="5">
    <source>
        <dbReference type="EMBL" id="HJE51267.1"/>
    </source>
</evidence>
<dbReference type="PROSITE" id="PS50932">
    <property type="entry name" value="HTH_LACI_2"/>
    <property type="match status" value="1"/>
</dbReference>
<protein>
    <submittedName>
        <fullName evidence="5">LacI family transcriptional regulator</fullName>
    </submittedName>
</protein>